<feature type="coiled-coil region" evidence="13">
    <location>
        <begin position="261"/>
        <end position="295"/>
    </location>
</feature>
<evidence type="ECO:0000256" key="1">
    <source>
        <dbReference type="ARBA" id="ARBA00009922"/>
    </source>
</evidence>
<evidence type="ECO:0000259" key="15">
    <source>
        <dbReference type="PROSITE" id="PS51217"/>
    </source>
</evidence>
<dbReference type="InterPro" id="IPR014016">
    <property type="entry name" value="UvrD-like_ATP-bd"/>
</dbReference>
<dbReference type="InterPro" id="IPR027417">
    <property type="entry name" value="P-loop_NTPase"/>
</dbReference>
<comment type="caution">
    <text evidence="16">The sequence shown here is derived from an EMBL/GenBank/DDBJ whole genome shotgun (WGS) entry which is preliminary data.</text>
</comment>
<dbReference type="CDD" id="cd18807">
    <property type="entry name" value="SF1_C_UvrD"/>
    <property type="match status" value="1"/>
</dbReference>
<dbReference type="Gene3D" id="3.40.50.300">
    <property type="entry name" value="P-loop containing nucleotide triphosphate hydrolases"/>
    <property type="match status" value="2"/>
</dbReference>
<dbReference type="PANTHER" id="PTHR11070">
    <property type="entry name" value="UVRD / RECB / PCRA DNA HELICASE FAMILY MEMBER"/>
    <property type="match status" value="1"/>
</dbReference>
<evidence type="ECO:0000256" key="4">
    <source>
        <dbReference type="ARBA" id="ARBA00022806"/>
    </source>
</evidence>
<protein>
    <recommendedName>
        <fullName evidence="9">DNA 3'-5' helicase</fullName>
        <ecNumber evidence="9">5.6.2.4</ecNumber>
    </recommendedName>
    <alternativeName>
        <fullName evidence="10">DNA 3'-5' helicase II</fullName>
    </alternativeName>
</protein>
<name>A0A368BPR0_9GAMM</name>
<sequence>MDVSFILDDLNDEQRKAVTSESKKLLVLAGAGSGKTKVLVHRIAWLIKALGCSTHSVLAVTFTNKAASEMTGRIESILDQPIPELWCGTFHSISNKILRRHYKEAGLERDFSILDSDDQLRIIKRVLKRLEIDDEQWPAEKVRWQINNWKDEGLRPNDIDDKGDFNLEILKKIYLEYGNYLDSENLLDFGELILRSYELIKNNTELQSAYHSKFQNILIDEFQDTNTIQFKWIKNLVGERTNVTAVGDDDQSIYGWRGAKIENINKFAKEKETEMVRLEQNYRSTENILNAANAVIGKNSNRLGKKLWTAGNKGELIDVFEAYSEQEEANFISDKVIKISQEGDQYKDIAVLYRSNAQSRVIEEFLLRENLPYVIYGGVRFYERLEIKNVISYLRLCVNFNDNAAFERAIGAPTRGIGEKTLATIREHATESNISLFAASKQLIANDLIKGKGGLSLGDFISFIEKTSETIPEMPPHEFVEMVINQSGLIEHHLKERGEKGKIRIENINELISAVKSFDTLNKGEDLSEFGSVIAAFLSSVSLDMGETQAHKADDAVQLMTLHSAKGLEFKYVFMVGMEESIFPHSRSSENISELEEERRLCYVGITRARAKLHLTYAEFRRLYGQDSYNPPSRFINEIPNDHLEFVRPRQNYSTSYYGTVSQIKEEHNDLEFNLGDNVRHKTFGDGVVLSMEGNGDAARIQVNFYEVGTKWLVAAYANLQKI</sequence>
<feature type="domain" description="UvrD-like helicase ATP-binding" evidence="14">
    <location>
        <begin position="8"/>
        <end position="285"/>
    </location>
</feature>
<feature type="binding site" evidence="12">
    <location>
        <begin position="29"/>
        <end position="36"/>
    </location>
    <ligand>
        <name>ATP</name>
        <dbReference type="ChEBI" id="CHEBI:30616"/>
    </ligand>
</feature>
<dbReference type="PROSITE" id="PS51217">
    <property type="entry name" value="UVRD_HELICASE_CTER"/>
    <property type="match status" value="1"/>
</dbReference>
<dbReference type="Gene3D" id="1.10.10.160">
    <property type="match status" value="1"/>
</dbReference>
<evidence type="ECO:0000259" key="14">
    <source>
        <dbReference type="PROSITE" id="PS51198"/>
    </source>
</evidence>
<feature type="domain" description="UvrD-like helicase C-terminal" evidence="15">
    <location>
        <begin position="286"/>
        <end position="567"/>
    </location>
</feature>
<dbReference type="InterPro" id="IPR014017">
    <property type="entry name" value="DNA_helicase_UvrD-like_C"/>
</dbReference>
<keyword evidence="2 12" id="KW-0547">Nucleotide-binding</keyword>
<dbReference type="Proteomes" id="UP000252147">
    <property type="component" value="Unassembled WGS sequence"/>
</dbReference>
<reference evidence="16 17" key="1">
    <citation type="journal article" date="2018" name="Microbiome">
        <title>Fine metagenomic profile of the Mediterranean stratified and mixed water columns revealed by assembly and recruitment.</title>
        <authorList>
            <person name="Haro-Moreno J.M."/>
            <person name="Lopez-Perez M."/>
            <person name="De La Torre J.R."/>
            <person name="Picazo A."/>
            <person name="Camacho A."/>
            <person name="Rodriguez-Valera F."/>
        </authorList>
    </citation>
    <scope>NUCLEOTIDE SEQUENCE [LARGE SCALE GENOMIC DNA]</scope>
    <source>
        <strain evidence="16">MED-G83</strain>
    </source>
</reference>
<dbReference type="PROSITE" id="PS51198">
    <property type="entry name" value="UVRD_HELICASE_ATP_BIND"/>
    <property type="match status" value="1"/>
</dbReference>
<dbReference type="GO" id="GO:0016887">
    <property type="term" value="F:ATP hydrolysis activity"/>
    <property type="evidence" value="ECO:0007669"/>
    <property type="project" value="RHEA"/>
</dbReference>
<dbReference type="InterPro" id="IPR013986">
    <property type="entry name" value="DExx_box_DNA_helicase_dom_sf"/>
</dbReference>
<dbReference type="Pfam" id="PF13361">
    <property type="entry name" value="UvrD_C"/>
    <property type="match status" value="1"/>
</dbReference>
<evidence type="ECO:0000256" key="11">
    <source>
        <dbReference type="ARBA" id="ARBA00048988"/>
    </source>
</evidence>
<dbReference type="Pfam" id="PF00580">
    <property type="entry name" value="UvrD-helicase"/>
    <property type="match status" value="1"/>
</dbReference>
<evidence type="ECO:0000313" key="17">
    <source>
        <dbReference type="Proteomes" id="UP000252147"/>
    </source>
</evidence>
<dbReference type="PANTHER" id="PTHR11070:SF2">
    <property type="entry name" value="ATP-DEPENDENT DNA HELICASE SRS2"/>
    <property type="match status" value="1"/>
</dbReference>
<gene>
    <name evidence="16" type="ORF">DBW97_00725</name>
</gene>
<dbReference type="Pfam" id="PF21196">
    <property type="entry name" value="PcrA_UvrD_tudor"/>
    <property type="match status" value="1"/>
</dbReference>
<evidence type="ECO:0000313" key="16">
    <source>
        <dbReference type="EMBL" id="RCL39283.1"/>
    </source>
</evidence>
<dbReference type="SUPFAM" id="SSF52540">
    <property type="entry name" value="P-loop containing nucleoside triphosphate hydrolases"/>
    <property type="match status" value="1"/>
</dbReference>
<dbReference type="AlphaFoldDB" id="A0A368BPR0"/>
<keyword evidence="7" id="KW-0413">Isomerase</keyword>
<dbReference type="Gene3D" id="1.10.486.10">
    <property type="entry name" value="PCRA, domain 4"/>
    <property type="match status" value="1"/>
</dbReference>
<dbReference type="InterPro" id="IPR000212">
    <property type="entry name" value="DNA_helicase_UvrD/REP"/>
</dbReference>
<dbReference type="CDD" id="cd17932">
    <property type="entry name" value="DEXQc_UvrD"/>
    <property type="match status" value="1"/>
</dbReference>
<evidence type="ECO:0000256" key="8">
    <source>
        <dbReference type="ARBA" id="ARBA00034617"/>
    </source>
</evidence>
<evidence type="ECO:0000256" key="5">
    <source>
        <dbReference type="ARBA" id="ARBA00022840"/>
    </source>
</evidence>
<evidence type="ECO:0000256" key="9">
    <source>
        <dbReference type="ARBA" id="ARBA00034808"/>
    </source>
</evidence>
<comment type="similarity">
    <text evidence="1">Belongs to the helicase family. UvrD subfamily.</text>
</comment>
<dbReference type="GO" id="GO:0003677">
    <property type="term" value="F:DNA binding"/>
    <property type="evidence" value="ECO:0007669"/>
    <property type="project" value="UniProtKB-KW"/>
</dbReference>
<dbReference type="EMBL" id="QOPD01000001">
    <property type="protein sequence ID" value="RCL39283.1"/>
    <property type="molecule type" value="Genomic_DNA"/>
</dbReference>
<comment type="catalytic activity">
    <reaction evidence="11">
        <text>ATP + H2O = ADP + phosphate + H(+)</text>
        <dbReference type="Rhea" id="RHEA:13065"/>
        <dbReference type="ChEBI" id="CHEBI:15377"/>
        <dbReference type="ChEBI" id="CHEBI:15378"/>
        <dbReference type="ChEBI" id="CHEBI:30616"/>
        <dbReference type="ChEBI" id="CHEBI:43474"/>
        <dbReference type="ChEBI" id="CHEBI:456216"/>
        <dbReference type="EC" id="5.6.2.4"/>
    </reaction>
</comment>
<proteinExistence type="inferred from homology"/>
<dbReference type="GO" id="GO:0033202">
    <property type="term" value="C:DNA helicase complex"/>
    <property type="evidence" value="ECO:0007669"/>
    <property type="project" value="TreeGrafter"/>
</dbReference>
<dbReference type="EC" id="5.6.2.4" evidence="9"/>
<evidence type="ECO:0000256" key="13">
    <source>
        <dbReference type="SAM" id="Coils"/>
    </source>
</evidence>
<evidence type="ECO:0000256" key="7">
    <source>
        <dbReference type="ARBA" id="ARBA00023235"/>
    </source>
</evidence>
<dbReference type="GO" id="GO:0009314">
    <property type="term" value="P:response to radiation"/>
    <property type="evidence" value="ECO:0007669"/>
    <property type="project" value="UniProtKB-ARBA"/>
</dbReference>
<dbReference type="NCBIfam" id="NF008743">
    <property type="entry name" value="PRK11773.1"/>
    <property type="match status" value="1"/>
</dbReference>
<evidence type="ECO:0000256" key="3">
    <source>
        <dbReference type="ARBA" id="ARBA00022801"/>
    </source>
</evidence>
<evidence type="ECO:0000256" key="12">
    <source>
        <dbReference type="PROSITE-ProRule" id="PRU00560"/>
    </source>
</evidence>
<keyword evidence="5 12" id="KW-0067">ATP-binding</keyword>
<organism evidence="16 17">
    <name type="scientific">SAR86 cluster bacterium</name>
    <dbReference type="NCBI Taxonomy" id="2030880"/>
    <lineage>
        <taxon>Bacteria</taxon>
        <taxon>Pseudomonadati</taxon>
        <taxon>Pseudomonadota</taxon>
        <taxon>Gammaproteobacteria</taxon>
        <taxon>SAR86 cluster</taxon>
    </lineage>
</organism>
<evidence type="ECO:0000256" key="10">
    <source>
        <dbReference type="ARBA" id="ARBA00034923"/>
    </source>
</evidence>
<evidence type="ECO:0000256" key="6">
    <source>
        <dbReference type="ARBA" id="ARBA00023125"/>
    </source>
</evidence>
<dbReference type="GO" id="GO:0005524">
    <property type="term" value="F:ATP binding"/>
    <property type="evidence" value="ECO:0007669"/>
    <property type="project" value="UniProtKB-UniRule"/>
</dbReference>
<keyword evidence="4 12" id="KW-0347">Helicase</keyword>
<dbReference type="GO" id="GO:0000725">
    <property type="term" value="P:recombinational repair"/>
    <property type="evidence" value="ECO:0007669"/>
    <property type="project" value="TreeGrafter"/>
</dbReference>
<comment type="catalytic activity">
    <reaction evidence="8">
        <text>Couples ATP hydrolysis with the unwinding of duplex DNA by translocating in the 3'-5' direction.</text>
        <dbReference type="EC" id="5.6.2.4"/>
    </reaction>
</comment>
<dbReference type="GO" id="GO:0043138">
    <property type="term" value="F:3'-5' DNA helicase activity"/>
    <property type="evidence" value="ECO:0007669"/>
    <property type="project" value="UniProtKB-EC"/>
</dbReference>
<keyword evidence="3 12" id="KW-0378">Hydrolase</keyword>
<dbReference type="FunFam" id="1.10.10.160:FF:000001">
    <property type="entry name" value="ATP-dependent DNA helicase"/>
    <property type="match status" value="1"/>
</dbReference>
<keyword evidence="6" id="KW-0238">DNA-binding</keyword>
<keyword evidence="13" id="KW-0175">Coiled coil</keyword>
<evidence type="ECO:0000256" key="2">
    <source>
        <dbReference type="ARBA" id="ARBA00022741"/>
    </source>
</evidence>
<dbReference type="GO" id="GO:0005829">
    <property type="term" value="C:cytosol"/>
    <property type="evidence" value="ECO:0007669"/>
    <property type="project" value="TreeGrafter"/>
</dbReference>
<accession>A0A368BPR0</accession>